<evidence type="ECO:0000313" key="1">
    <source>
        <dbReference type="EMBL" id="TDP74140.1"/>
    </source>
</evidence>
<dbReference type="Gene3D" id="2.40.350.10">
    <property type="entry name" value="SO1590-like"/>
    <property type="match status" value="1"/>
</dbReference>
<dbReference type="Pfam" id="PF11528">
    <property type="entry name" value="DUF3224"/>
    <property type="match status" value="1"/>
</dbReference>
<dbReference type="RefSeq" id="WP_133698795.1">
    <property type="nucleotide sequence ID" value="NZ_SNXS01000001.1"/>
</dbReference>
<dbReference type="InterPro" id="IPR023159">
    <property type="entry name" value="SO1590-like_sf"/>
</dbReference>
<evidence type="ECO:0000313" key="2">
    <source>
        <dbReference type="Proteomes" id="UP000295361"/>
    </source>
</evidence>
<sequence length="135" mass="13877">MTTTSHAAGTFEVKLIPQTPDDSGAGAPGRMLIDKQFQGDLSGSSKGQMLAVRSAVPGSAGYVAMELVTGTLAGRSGSFALQHSGSMDRGASSLSIHVVADSATGQLTGLSGKMDIKITDGQHFYTFDYLLPALP</sequence>
<proteinExistence type="predicted"/>
<dbReference type="Proteomes" id="UP000295361">
    <property type="component" value="Unassembled WGS sequence"/>
</dbReference>
<dbReference type="SUPFAM" id="SSF159238">
    <property type="entry name" value="SO1590-like"/>
    <property type="match status" value="1"/>
</dbReference>
<dbReference type="EMBL" id="SNXS01000001">
    <property type="protein sequence ID" value="TDP74140.1"/>
    <property type="molecule type" value="Genomic_DNA"/>
</dbReference>
<accession>A0A4R6QRC4</accession>
<protein>
    <submittedName>
        <fullName evidence="1">Uncharacterized protein DUF3224</fullName>
    </submittedName>
</protein>
<dbReference type="InParanoid" id="A0A4R6QRC4"/>
<organism evidence="1 2">
    <name type="scientific">Roseateles toxinivorans</name>
    <dbReference type="NCBI Taxonomy" id="270368"/>
    <lineage>
        <taxon>Bacteria</taxon>
        <taxon>Pseudomonadati</taxon>
        <taxon>Pseudomonadota</taxon>
        <taxon>Betaproteobacteria</taxon>
        <taxon>Burkholderiales</taxon>
        <taxon>Sphaerotilaceae</taxon>
        <taxon>Roseateles</taxon>
    </lineage>
</organism>
<comment type="caution">
    <text evidence="1">The sequence shown here is derived from an EMBL/GenBank/DDBJ whole genome shotgun (WGS) entry which is preliminary data.</text>
</comment>
<reference evidence="1 2" key="1">
    <citation type="submission" date="2019-03" db="EMBL/GenBank/DDBJ databases">
        <title>Genomic Encyclopedia of Type Strains, Phase IV (KMG-IV): sequencing the most valuable type-strain genomes for metagenomic binning, comparative biology and taxonomic classification.</title>
        <authorList>
            <person name="Goeker M."/>
        </authorList>
    </citation>
    <scope>NUCLEOTIDE SEQUENCE [LARGE SCALE GENOMIC DNA]</scope>
    <source>
        <strain evidence="1 2">DSM 16998</strain>
    </source>
</reference>
<dbReference type="AlphaFoldDB" id="A0A4R6QRC4"/>
<gene>
    <name evidence="1" type="ORF">DES47_101192</name>
</gene>
<dbReference type="InterPro" id="IPR021607">
    <property type="entry name" value="DUF3224"/>
</dbReference>
<dbReference type="OrthoDB" id="69764at2"/>
<keyword evidence="2" id="KW-1185">Reference proteome</keyword>
<name>A0A4R6QRC4_9BURK</name>